<evidence type="ECO:0000313" key="3">
    <source>
        <dbReference type="Proteomes" id="UP001193081"/>
    </source>
</evidence>
<accession>A0ABS4D4V9</accession>
<dbReference type="EMBL" id="SIJK02000002">
    <property type="protein sequence ID" value="MBP1464472.1"/>
    <property type="molecule type" value="Genomic_DNA"/>
</dbReference>
<feature type="transmembrane region" description="Helical" evidence="1">
    <location>
        <begin position="110"/>
        <end position="136"/>
    </location>
</feature>
<name>A0ABS4D4V9_9CHLR</name>
<feature type="transmembrane region" description="Helical" evidence="1">
    <location>
        <begin position="9"/>
        <end position="31"/>
    </location>
</feature>
<keyword evidence="1" id="KW-0812">Transmembrane</keyword>
<organism evidence="2 3">
    <name type="scientific">Candidatus Chloroploca mongolica</name>
    <dbReference type="NCBI Taxonomy" id="2528176"/>
    <lineage>
        <taxon>Bacteria</taxon>
        <taxon>Bacillati</taxon>
        <taxon>Chloroflexota</taxon>
        <taxon>Chloroflexia</taxon>
        <taxon>Chloroflexales</taxon>
        <taxon>Chloroflexineae</taxon>
        <taxon>Oscillochloridaceae</taxon>
        <taxon>Candidatus Chloroploca</taxon>
    </lineage>
</organism>
<evidence type="ECO:0000256" key="1">
    <source>
        <dbReference type="SAM" id="Phobius"/>
    </source>
</evidence>
<sequence>MHEHQSREALAKLSAGMLSLHIWVVISYSWYLVLQTGFFGAGLLGMLVAGGALIFLLSLGTLFVRQVLQELLRSALARQWVSGAGCMTGIGTFIAMGIVVAWALTRDPMLAWWIFVFAPLGGLIIGLLVTFLLPLLRRFR</sequence>
<proteinExistence type="predicted"/>
<feature type="transmembrane region" description="Helical" evidence="1">
    <location>
        <begin position="37"/>
        <end position="59"/>
    </location>
</feature>
<reference evidence="2 3" key="1">
    <citation type="submission" date="2021-03" db="EMBL/GenBank/DDBJ databases">
        <authorList>
            <person name="Grouzdev D.S."/>
        </authorList>
    </citation>
    <scope>NUCLEOTIDE SEQUENCE [LARGE SCALE GENOMIC DNA]</scope>
    <source>
        <strain evidence="2 3">M50-1</strain>
    </source>
</reference>
<evidence type="ECO:0000313" key="2">
    <source>
        <dbReference type="EMBL" id="MBP1464472.1"/>
    </source>
</evidence>
<protein>
    <submittedName>
        <fullName evidence="2">Uncharacterized protein</fullName>
    </submittedName>
</protein>
<dbReference type="Proteomes" id="UP001193081">
    <property type="component" value="Unassembled WGS sequence"/>
</dbReference>
<keyword evidence="1" id="KW-1133">Transmembrane helix</keyword>
<gene>
    <name evidence="2" type="ORF">EYB53_002005</name>
</gene>
<dbReference type="RefSeq" id="WP_135476209.1">
    <property type="nucleotide sequence ID" value="NZ_SIJK02000002.1"/>
</dbReference>
<keyword evidence="1" id="KW-0472">Membrane</keyword>
<keyword evidence="3" id="KW-1185">Reference proteome</keyword>
<feature type="transmembrane region" description="Helical" evidence="1">
    <location>
        <begin position="80"/>
        <end position="104"/>
    </location>
</feature>
<comment type="caution">
    <text evidence="2">The sequence shown here is derived from an EMBL/GenBank/DDBJ whole genome shotgun (WGS) entry which is preliminary data.</text>
</comment>